<evidence type="ECO:0000259" key="8">
    <source>
        <dbReference type="PROSITE" id="PS50089"/>
    </source>
</evidence>
<keyword evidence="6" id="KW-0833">Ubl conjugation pathway</keyword>
<keyword evidence="4 6" id="KW-0106">Calcium</keyword>
<feature type="region of interest" description="Disordered" evidence="7">
    <location>
        <begin position="452"/>
        <end position="620"/>
    </location>
</feature>
<keyword evidence="10" id="KW-1185">Reference proteome</keyword>
<evidence type="ECO:0000256" key="4">
    <source>
        <dbReference type="ARBA" id="ARBA00022837"/>
    </source>
</evidence>
<feature type="compositionally biased region" description="Low complexity" evidence="7">
    <location>
        <begin position="500"/>
        <end position="509"/>
    </location>
</feature>
<evidence type="ECO:0000256" key="3">
    <source>
        <dbReference type="ARBA" id="ARBA00022833"/>
    </source>
</evidence>
<dbReference type="InterPro" id="IPR003153">
    <property type="entry name" value="Adaptor_Cbl_N_hlx"/>
</dbReference>
<dbReference type="GeneID" id="105910608"/>
<evidence type="ECO:0000313" key="10">
    <source>
        <dbReference type="Proteomes" id="UP000515152"/>
    </source>
</evidence>
<evidence type="ECO:0000256" key="6">
    <source>
        <dbReference type="RuleBase" id="RU367001"/>
    </source>
</evidence>
<keyword evidence="3 6" id="KW-0862">Zinc</keyword>
<reference evidence="11" key="1">
    <citation type="submission" date="2025-08" db="UniProtKB">
        <authorList>
            <consortium name="RefSeq"/>
        </authorList>
    </citation>
    <scope>IDENTIFICATION</scope>
</reference>
<feature type="compositionally biased region" description="Basic and acidic residues" evidence="7">
    <location>
        <begin position="585"/>
        <end position="620"/>
    </location>
</feature>
<dbReference type="PROSITE" id="PS51506">
    <property type="entry name" value="CBL_PTB"/>
    <property type="match status" value="1"/>
</dbReference>
<keyword evidence="2 5" id="KW-0863">Zinc-finger</keyword>
<proteinExistence type="predicted"/>
<dbReference type="OrthoDB" id="7237699at2759"/>
<dbReference type="GO" id="GO:0061630">
    <property type="term" value="F:ubiquitin protein ligase activity"/>
    <property type="evidence" value="ECO:0007669"/>
    <property type="project" value="UniProtKB-EC"/>
</dbReference>
<protein>
    <recommendedName>
        <fullName evidence="6">E3 ubiquitin-protein ligase CBL</fullName>
        <ecNumber evidence="6">2.3.2.27</ecNumber>
    </recommendedName>
</protein>
<dbReference type="InterPro" id="IPR014741">
    <property type="entry name" value="Adaptor_Cbl_EF_hand-like"/>
</dbReference>
<feature type="compositionally biased region" description="Low complexity" evidence="7">
    <location>
        <begin position="559"/>
        <end position="584"/>
    </location>
</feature>
<dbReference type="InterPro" id="IPR017907">
    <property type="entry name" value="Znf_RING_CS"/>
</dbReference>
<dbReference type="PROSITE" id="PS50089">
    <property type="entry name" value="ZF_RING_2"/>
    <property type="match status" value="1"/>
</dbReference>
<evidence type="ECO:0000313" key="11">
    <source>
        <dbReference type="RefSeq" id="XP_031431892.1"/>
    </source>
</evidence>
<comment type="function">
    <text evidence="6">E3 ubiquitin-protein ligase which accepts ubiquitin from specific E2 ubiquitin-conjugating enzymes, and transfers it to substrates, generally promoting their degradation by the proteasome.</text>
</comment>
<dbReference type="RefSeq" id="XP_031431892.1">
    <property type="nucleotide sequence ID" value="XM_031576032.2"/>
</dbReference>
<dbReference type="GO" id="GO:0008270">
    <property type="term" value="F:zinc ion binding"/>
    <property type="evidence" value="ECO:0007669"/>
    <property type="project" value="UniProtKB-KW"/>
</dbReference>
<evidence type="ECO:0000259" key="9">
    <source>
        <dbReference type="PROSITE" id="PS51506"/>
    </source>
</evidence>
<organism evidence="10 11">
    <name type="scientific">Clupea harengus</name>
    <name type="common">Atlantic herring</name>
    <dbReference type="NCBI Taxonomy" id="7950"/>
    <lineage>
        <taxon>Eukaryota</taxon>
        <taxon>Metazoa</taxon>
        <taxon>Chordata</taxon>
        <taxon>Craniata</taxon>
        <taxon>Vertebrata</taxon>
        <taxon>Euteleostomi</taxon>
        <taxon>Actinopterygii</taxon>
        <taxon>Neopterygii</taxon>
        <taxon>Teleostei</taxon>
        <taxon>Clupei</taxon>
        <taxon>Clupeiformes</taxon>
        <taxon>Clupeoidei</taxon>
        <taxon>Clupeidae</taxon>
        <taxon>Clupea</taxon>
    </lineage>
</organism>
<dbReference type="InterPro" id="IPR024159">
    <property type="entry name" value="Cbl_PTB"/>
</dbReference>
<dbReference type="Gene3D" id="1.20.930.20">
    <property type="entry name" value="Adaptor protein Cbl, N-terminal domain"/>
    <property type="match status" value="1"/>
</dbReference>
<dbReference type="CTD" id="23624"/>
<dbReference type="UniPathway" id="UPA00143"/>
<dbReference type="PANTHER" id="PTHR23007:SF13">
    <property type="entry name" value="E3 UBIQUITIN-PROTEIN LIGASE CBL"/>
    <property type="match status" value="1"/>
</dbReference>
<dbReference type="InterPro" id="IPR013083">
    <property type="entry name" value="Znf_RING/FYVE/PHD"/>
</dbReference>
<feature type="compositionally biased region" description="Low complexity" evidence="7">
    <location>
        <begin position="475"/>
        <end position="493"/>
    </location>
</feature>
<dbReference type="GO" id="GO:0005509">
    <property type="term" value="F:calcium ion binding"/>
    <property type="evidence" value="ECO:0007669"/>
    <property type="project" value="UniProtKB-UniRule"/>
</dbReference>
<feature type="domain" description="RING-type" evidence="8">
    <location>
        <begin position="361"/>
        <end position="400"/>
    </location>
</feature>
<dbReference type="EC" id="2.3.2.27" evidence="6"/>
<sequence>MASGSAGQSSRGLQREGSEPAPMPPTGSERKLMQKVLKRLDKLHRLSVDPRMALRNSPPYLPDLVTATATQLTNVWAPYRGPVLGIPKGDEGEYLRVHIKHLLYKTDRAILLFREGQEKMFEETSSYRRNLTKLSLLLSHMLCELQALFPEGKFQGDTYRLTKSEAGNFWRKAFGNKCIVQWSTFKQHLRRVHSFEEGMEAMALKSTVDLTCNDHISVFEFDLFTRLFQPWPTLLRNWNQLAVTHPGYMAFLTYDQVRARLHNYQHRPGSYIFRLSCTRMGQWAIGHVAHDGSIVQTIPQNTPLYQALLQGFREGCYLYPDGRDLNPDLSFLCEPAPRGKVKVSEEQYELYCEIGSTFQLCKICTERDKDTRIQPCGHLLCQPCLTGWQKSDGHSCPYCRCDIRGTESVLIEPYLPEGGGGIEEPEDEDEDEEDHEDVEQVMKNLAFMKKKVSEDYQTPSRPVDSSLMPPPLPPKLSASSPCSSPRLLPRSPLANAHANQSLSQLQSTDQSRKSSAKKSQQEATCRGVEGNSGSSFAPYVRSPSHSIDLSGVDAKSDTSRPSSSQSGNSVGGVLWSGSSSSSGGKQREKVRGGVKDRSKREAGSSDAQESHKERQRPLSS</sequence>
<dbReference type="GO" id="GO:0017124">
    <property type="term" value="F:SH3 domain binding"/>
    <property type="evidence" value="ECO:0007669"/>
    <property type="project" value="TreeGrafter"/>
</dbReference>
<dbReference type="GO" id="GO:0001784">
    <property type="term" value="F:phosphotyrosine residue binding"/>
    <property type="evidence" value="ECO:0007669"/>
    <property type="project" value="UniProtKB-UniRule"/>
</dbReference>
<dbReference type="SUPFAM" id="SSF57850">
    <property type="entry name" value="RING/U-box"/>
    <property type="match status" value="1"/>
</dbReference>
<dbReference type="FunFam" id="3.30.505.10:FF:000007">
    <property type="entry name" value="E3 ubiquitin-protein ligase CBL"/>
    <property type="match status" value="1"/>
</dbReference>
<comment type="pathway">
    <text evidence="6">Protein modification; protein ubiquitination.</text>
</comment>
<evidence type="ECO:0000256" key="1">
    <source>
        <dbReference type="ARBA" id="ARBA00022723"/>
    </source>
</evidence>
<dbReference type="Proteomes" id="UP000515152">
    <property type="component" value="Chromosome 11"/>
</dbReference>
<dbReference type="AlphaFoldDB" id="A0A6P8G8K6"/>
<dbReference type="Gene3D" id="3.30.40.10">
    <property type="entry name" value="Zinc/RING finger domain, C3HC4 (zinc finger)"/>
    <property type="match status" value="1"/>
</dbReference>
<keyword evidence="6" id="KW-0808">Transferase</keyword>
<dbReference type="FunFam" id="3.30.40.10:FF:000015">
    <property type="entry name" value="E3 ubiquitin-protein ligase CBL"/>
    <property type="match status" value="1"/>
</dbReference>
<dbReference type="GO" id="GO:0016567">
    <property type="term" value="P:protein ubiquitination"/>
    <property type="evidence" value="ECO:0007669"/>
    <property type="project" value="UniProtKB-UniPathway"/>
</dbReference>
<feature type="region of interest" description="Disordered" evidence="7">
    <location>
        <begin position="1"/>
        <end position="30"/>
    </location>
</feature>
<dbReference type="KEGG" id="char:105910608"/>
<dbReference type="InterPro" id="IPR011992">
    <property type="entry name" value="EF-hand-dom_pair"/>
</dbReference>
<dbReference type="InterPro" id="IPR024162">
    <property type="entry name" value="Adaptor_Cbl"/>
</dbReference>
<dbReference type="GO" id="GO:0005886">
    <property type="term" value="C:plasma membrane"/>
    <property type="evidence" value="ECO:0007669"/>
    <property type="project" value="TreeGrafter"/>
</dbReference>
<dbReference type="Gene3D" id="3.30.505.10">
    <property type="entry name" value="SH2 domain"/>
    <property type="match status" value="1"/>
</dbReference>
<dbReference type="SUPFAM" id="SSF55550">
    <property type="entry name" value="SH2 domain"/>
    <property type="match status" value="1"/>
</dbReference>
<dbReference type="SMART" id="SM00184">
    <property type="entry name" value="RING"/>
    <property type="match status" value="1"/>
</dbReference>
<dbReference type="GO" id="GO:0030971">
    <property type="term" value="F:receptor tyrosine kinase binding"/>
    <property type="evidence" value="ECO:0007669"/>
    <property type="project" value="TreeGrafter"/>
</dbReference>
<dbReference type="InterPro" id="IPR036860">
    <property type="entry name" value="SH2_dom_sf"/>
</dbReference>
<dbReference type="Pfam" id="PF02762">
    <property type="entry name" value="Cbl_N3"/>
    <property type="match status" value="1"/>
</dbReference>
<dbReference type="Pfam" id="PF13920">
    <property type="entry name" value="zf-C3HC4_3"/>
    <property type="match status" value="1"/>
</dbReference>
<dbReference type="InterPro" id="IPR014742">
    <property type="entry name" value="Adaptor_Cbl_SH2-like"/>
</dbReference>
<dbReference type="CDD" id="cd09920">
    <property type="entry name" value="SH2_Cbl-b_TKB"/>
    <property type="match status" value="1"/>
</dbReference>
<feature type="domain" description="Cbl-PTB" evidence="9">
    <location>
        <begin position="22"/>
        <end position="331"/>
    </location>
</feature>
<name>A0A6P8G8K6_CLUHA</name>
<comment type="catalytic activity">
    <reaction evidence="6">
        <text>S-ubiquitinyl-[E2 ubiquitin-conjugating enzyme]-L-cysteine + [acceptor protein]-L-lysine = [E2 ubiquitin-conjugating enzyme]-L-cysteine + N(6)-ubiquitinyl-[acceptor protein]-L-lysine.</text>
        <dbReference type="EC" id="2.3.2.27"/>
    </reaction>
</comment>
<dbReference type="GO" id="GO:0023051">
    <property type="term" value="P:regulation of signaling"/>
    <property type="evidence" value="ECO:0007669"/>
    <property type="project" value="InterPro"/>
</dbReference>
<dbReference type="InterPro" id="IPR001841">
    <property type="entry name" value="Znf_RING"/>
</dbReference>
<keyword evidence="1 6" id="KW-0479">Metal-binding</keyword>
<dbReference type="SUPFAM" id="SSF47473">
    <property type="entry name" value="EF-hand"/>
    <property type="match status" value="1"/>
</dbReference>
<dbReference type="GO" id="GO:0007166">
    <property type="term" value="P:cell surface receptor signaling pathway"/>
    <property type="evidence" value="ECO:0007669"/>
    <property type="project" value="InterPro"/>
</dbReference>
<dbReference type="FunFam" id="1.10.238.10:FF:000022">
    <property type="entry name" value="E3 ubiquitin-protein ligase CBL"/>
    <property type="match status" value="1"/>
</dbReference>
<dbReference type="SUPFAM" id="SSF47668">
    <property type="entry name" value="N-terminal domain of cbl (N-cbl)"/>
    <property type="match status" value="1"/>
</dbReference>
<evidence type="ECO:0000256" key="7">
    <source>
        <dbReference type="SAM" id="MobiDB-lite"/>
    </source>
</evidence>
<dbReference type="Gene3D" id="1.10.238.10">
    <property type="entry name" value="EF-hand"/>
    <property type="match status" value="1"/>
</dbReference>
<dbReference type="Pfam" id="PF02262">
    <property type="entry name" value="Cbl_N"/>
    <property type="match status" value="1"/>
</dbReference>
<dbReference type="Pfam" id="PF02761">
    <property type="entry name" value="Cbl_N2"/>
    <property type="match status" value="1"/>
</dbReference>
<accession>A0A6P8G8K6</accession>
<feature type="compositionally biased region" description="Polar residues" evidence="7">
    <location>
        <begin position="1"/>
        <end position="12"/>
    </location>
</feature>
<dbReference type="PANTHER" id="PTHR23007">
    <property type="entry name" value="CBL"/>
    <property type="match status" value="1"/>
</dbReference>
<dbReference type="PROSITE" id="PS00518">
    <property type="entry name" value="ZF_RING_1"/>
    <property type="match status" value="1"/>
</dbReference>
<comment type="domain">
    <text evidence="6">The N-terminus is composed of the phosphotyrosine binding (PTB) domain, a short linker region and the RING-type zinc finger. The PTB domain, which is also called TKB (tyrosine kinase binding) domain, is composed of three different subdomains: a four-helix bundle (4H), a calcium-binding EF hand and a divergent SH2 domain.</text>
</comment>
<gene>
    <name evidence="11" type="primary">cblc</name>
</gene>
<feature type="compositionally biased region" description="Acidic residues" evidence="7">
    <location>
        <begin position="423"/>
        <end position="438"/>
    </location>
</feature>
<dbReference type="InterPro" id="IPR036537">
    <property type="entry name" value="Adaptor_Cbl_N_dom_sf"/>
</dbReference>
<feature type="region of interest" description="Disordered" evidence="7">
    <location>
        <begin position="413"/>
        <end position="438"/>
    </location>
</feature>
<evidence type="ECO:0000256" key="5">
    <source>
        <dbReference type="PROSITE-ProRule" id="PRU00175"/>
    </source>
</evidence>
<dbReference type="GO" id="GO:0045121">
    <property type="term" value="C:membrane raft"/>
    <property type="evidence" value="ECO:0007669"/>
    <property type="project" value="TreeGrafter"/>
</dbReference>
<evidence type="ECO:0000256" key="2">
    <source>
        <dbReference type="ARBA" id="ARBA00022771"/>
    </source>
</evidence>